<feature type="region of interest" description="Disordered" evidence="1">
    <location>
        <begin position="57"/>
        <end position="80"/>
    </location>
</feature>
<organism evidence="2">
    <name type="scientific">Mustela putorius furo</name>
    <name type="common">European domestic ferret</name>
    <name type="synonym">Mustela furo</name>
    <dbReference type="NCBI Taxonomy" id="9669"/>
    <lineage>
        <taxon>Eukaryota</taxon>
        <taxon>Metazoa</taxon>
        <taxon>Chordata</taxon>
        <taxon>Craniata</taxon>
        <taxon>Vertebrata</taxon>
        <taxon>Euteleostomi</taxon>
        <taxon>Mammalia</taxon>
        <taxon>Eutheria</taxon>
        <taxon>Laurasiatheria</taxon>
        <taxon>Carnivora</taxon>
        <taxon>Caniformia</taxon>
        <taxon>Musteloidea</taxon>
        <taxon>Mustelidae</taxon>
        <taxon>Mustelinae</taxon>
        <taxon>Mustela</taxon>
    </lineage>
</organism>
<proteinExistence type="evidence at transcript level"/>
<evidence type="ECO:0000313" key="2">
    <source>
        <dbReference type="EMBL" id="AES10723.1"/>
    </source>
</evidence>
<keyword evidence="2" id="KW-0808">Transferase</keyword>
<dbReference type="GO" id="GO:0016757">
    <property type="term" value="F:glycosyltransferase activity"/>
    <property type="evidence" value="ECO:0007669"/>
    <property type="project" value="UniProtKB-KW"/>
</dbReference>
<feature type="non-terminal residue" evidence="2">
    <location>
        <position position="1"/>
    </location>
</feature>
<protein>
    <submittedName>
        <fullName evidence="2">GPI mannosyltransferase 3-like protein</fullName>
    </submittedName>
</protein>
<keyword evidence="2" id="KW-0328">Glycosyltransferase</keyword>
<feature type="non-terminal residue" evidence="2">
    <location>
        <position position="80"/>
    </location>
</feature>
<sequence length="80" mass="8987">PIQSAALGGRRKLRGFRARKRPFPSYLRACERRLLQRPNFVSGRATRVSPSPVSFFVGTEVPRDPQPAPKEVQDEARGGR</sequence>
<dbReference type="EMBL" id="JP022125">
    <property type="protein sequence ID" value="AES10723.1"/>
    <property type="molecule type" value="mRNA"/>
</dbReference>
<feature type="compositionally biased region" description="Basic and acidic residues" evidence="1">
    <location>
        <begin position="71"/>
        <end position="80"/>
    </location>
</feature>
<reference evidence="2" key="1">
    <citation type="journal article" date="2013" name="J. Virol.">
        <title>Sequencing, annotation, and characterization of the influenza ferret infectome.</title>
        <authorList>
            <person name="Leon A.J."/>
            <person name="Banner D."/>
            <person name="Xu L."/>
            <person name="Ran L."/>
            <person name="Peng Z."/>
            <person name="Yi K."/>
            <person name="Chen C."/>
            <person name="Xu F."/>
            <person name="Huang J."/>
            <person name="Zhao Z."/>
            <person name="Lin Z."/>
            <person name="Huang S.H."/>
            <person name="Fang Y."/>
            <person name="Kelvin A.A."/>
            <person name="Ross T.M."/>
            <person name="Farooqui A."/>
            <person name="Kelvin D.J."/>
        </authorList>
    </citation>
    <scope>NUCLEOTIDE SEQUENCE</scope>
    <source>
        <tissue evidence="2">Lungs</tissue>
    </source>
</reference>
<name>G9L0P4_MUSPF</name>
<dbReference type="AlphaFoldDB" id="G9L0P4"/>
<evidence type="ECO:0000256" key="1">
    <source>
        <dbReference type="SAM" id="MobiDB-lite"/>
    </source>
</evidence>
<accession>G9L0P4</accession>